<evidence type="ECO:0000259" key="2">
    <source>
        <dbReference type="PROSITE" id="PS50127"/>
    </source>
</evidence>
<dbReference type="InterPro" id="IPR016135">
    <property type="entry name" value="UBQ-conjugating_enzyme/RWD"/>
</dbReference>
<accession>A0A9W7LFS3</accession>
<name>A0A9W7LFS3_9STRA</name>
<dbReference type="AlphaFoldDB" id="A0A9W7LFS3"/>
<comment type="caution">
    <text evidence="3">The sequence shown here is derived from an EMBL/GenBank/DDBJ whole genome shotgun (WGS) entry which is preliminary data.</text>
</comment>
<gene>
    <name evidence="3" type="ORF">TrCOL_g8050</name>
</gene>
<organism evidence="3 4">
    <name type="scientific">Triparma columacea</name>
    <dbReference type="NCBI Taxonomy" id="722753"/>
    <lineage>
        <taxon>Eukaryota</taxon>
        <taxon>Sar</taxon>
        <taxon>Stramenopiles</taxon>
        <taxon>Ochrophyta</taxon>
        <taxon>Bolidophyceae</taxon>
        <taxon>Parmales</taxon>
        <taxon>Triparmaceae</taxon>
        <taxon>Triparma</taxon>
    </lineage>
</organism>
<protein>
    <recommendedName>
        <fullName evidence="2">UBC core domain-containing protein</fullName>
    </recommendedName>
</protein>
<evidence type="ECO:0000256" key="1">
    <source>
        <dbReference type="SAM" id="MobiDB-lite"/>
    </source>
</evidence>
<dbReference type="CDD" id="cd23814">
    <property type="entry name" value="UEV_AKTIP"/>
    <property type="match status" value="1"/>
</dbReference>
<evidence type="ECO:0000313" key="4">
    <source>
        <dbReference type="Proteomes" id="UP001165065"/>
    </source>
</evidence>
<dbReference type="InterPro" id="IPR000608">
    <property type="entry name" value="UBC"/>
</dbReference>
<dbReference type="SMART" id="SM00212">
    <property type="entry name" value="UBCc"/>
    <property type="match status" value="1"/>
</dbReference>
<feature type="region of interest" description="Disordered" evidence="1">
    <location>
        <begin position="1"/>
        <end position="22"/>
    </location>
</feature>
<dbReference type="OrthoDB" id="5596422at2759"/>
<proteinExistence type="predicted"/>
<dbReference type="SUPFAM" id="SSF54495">
    <property type="entry name" value="UBC-like"/>
    <property type="match status" value="1"/>
</dbReference>
<dbReference type="Gene3D" id="3.10.110.10">
    <property type="entry name" value="Ubiquitin Conjugating Enzyme"/>
    <property type="match status" value="1"/>
</dbReference>
<feature type="compositionally biased region" description="Low complexity" evidence="1">
    <location>
        <begin position="11"/>
        <end position="20"/>
    </location>
</feature>
<dbReference type="Proteomes" id="UP001165065">
    <property type="component" value="Unassembled WGS sequence"/>
</dbReference>
<reference evidence="4" key="1">
    <citation type="journal article" date="2023" name="Commun. Biol.">
        <title>Genome analysis of Parmales, the sister group of diatoms, reveals the evolutionary specialization of diatoms from phago-mixotrophs to photoautotrophs.</title>
        <authorList>
            <person name="Ban H."/>
            <person name="Sato S."/>
            <person name="Yoshikawa S."/>
            <person name="Yamada K."/>
            <person name="Nakamura Y."/>
            <person name="Ichinomiya M."/>
            <person name="Sato N."/>
            <person name="Blanc-Mathieu R."/>
            <person name="Endo H."/>
            <person name="Kuwata A."/>
            <person name="Ogata H."/>
        </authorList>
    </citation>
    <scope>NUCLEOTIDE SEQUENCE [LARGE SCALE GENOMIC DNA]</scope>
</reference>
<dbReference type="Pfam" id="PF00179">
    <property type="entry name" value="UQ_con"/>
    <property type="match status" value="1"/>
</dbReference>
<sequence length="241" mass="26594">MSSFEAPLDQSAASDTSSSSNNEELRNYHLSIEYKHLQTHSPSGVYLLPHSTLLRSFSGVIFLRRGIYQNAIFKFQVDCGDDYNSPGCSPPKVTFVNPNGGNPYHPLVDSSGALDVKSLVGTWDSKRCFLITLLTFVKKAFYIKEFHRGQGGVEGGAMRCERWANEAAFEAFANNREAFIGLVKESVDKSQEMVYEEVEGGWSFEKQLEGDGMVVRAASKDGVDGILDAIIQMERSAAEPS</sequence>
<keyword evidence="4" id="KW-1185">Reference proteome</keyword>
<dbReference type="PROSITE" id="PS50127">
    <property type="entry name" value="UBC_2"/>
    <property type="match status" value="1"/>
</dbReference>
<evidence type="ECO:0000313" key="3">
    <source>
        <dbReference type="EMBL" id="GMI48819.1"/>
    </source>
</evidence>
<feature type="domain" description="UBC core" evidence="2">
    <location>
        <begin position="25"/>
        <end position="192"/>
    </location>
</feature>
<dbReference type="EMBL" id="BRYA01000438">
    <property type="protein sequence ID" value="GMI48819.1"/>
    <property type="molecule type" value="Genomic_DNA"/>
</dbReference>